<dbReference type="InterPro" id="IPR058792">
    <property type="entry name" value="Beta-barrel_RND_2"/>
</dbReference>
<dbReference type="Proteomes" id="UP000517753">
    <property type="component" value="Unassembled WGS sequence"/>
</dbReference>
<keyword evidence="2" id="KW-0812">Transmembrane</keyword>
<name>A0A7Y9K339_9SPHN</name>
<comment type="caution">
    <text evidence="6">The sequence shown here is derived from an EMBL/GenBank/DDBJ whole genome shotgun (WGS) entry which is preliminary data.</text>
</comment>
<dbReference type="PANTHER" id="PTHR30469:SF37">
    <property type="entry name" value="RAGD PROTEIN"/>
    <property type="match status" value="1"/>
</dbReference>
<dbReference type="Gene3D" id="2.40.420.20">
    <property type="match status" value="1"/>
</dbReference>
<dbReference type="Gene3D" id="2.40.50.100">
    <property type="match status" value="1"/>
</dbReference>
<evidence type="ECO:0000256" key="1">
    <source>
        <dbReference type="ARBA" id="ARBA00009477"/>
    </source>
</evidence>
<proteinExistence type="inferred from homology"/>
<dbReference type="FunFam" id="2.40.30.170:FF:000010">
    <property type="entry name" value="Efflux RND transporter periplasmic adaptor subunit"/>
    <property type="match status" value="1"/>
</dbReference>
<protein>
    <submittedName>
        <fullName evidence="6">RND family efflux transporter MFP subunit</fullName>
    </submittedName>
</protein>
<dbReference type="InterPro" id="IPR058625">
    <property type="entry name" value="MdtA-like_BSH"/>
</dbReference>
<feature type="domain" description="CusB-like beta-barrel" evidence="4">
    <location>
        <begin position="233"/>
        <end position="302"/>
    </location>
</feature>
<feature type="transmembrane region" description="Helical" evidence="2">
    <location>
        <begin position="17"/>
        <end position="35"/>
    </location>
</feature>
<evidence type="ECO:0000259" key="3">
    <source>
        <dbReference type="Pfam" id="PF25917"/>
    </source>
</evidence>
<organism evidence="6 7">
    <name type="scientific">Sphingomonas melonis</name>
    <dbReference type="NCBI Taxonomy" id="152682"/>
    <lineage>
        <taxon>Bacteria</taxon>
        <taxon>Pseudomonadati</taxon>
        <taxon>Pseudomonadota</taxon>
        <taxon>Alphaproteobacteria</taxon>
        <taxon>Sphingomonadales</taxon>
        <taxon>Sphingomonadaceae</taxon>
        <taxon>Sphingomonas</taxon>
    </lineage>
</organism>
<dbReference type="Pfam" id="PF25917">
    <property type="entry name" value="BSH_RND"/>
    <property type="match status" value="1"/>
</dbReference>
<keyword evidence="2" id="KW-1133">Transmembrane helix</keyword>
<dbReference type="InterPro" id="IPR058637">
    <property type="entry name" value="YknX-like_C"/>
</dbReference>
<evidence type="ECO:0000313" key="6">
    <source>
        <dbReference type="EMBL" id="NYD89990.1"/>
    </source>
</evidence>
<dbReference type="Pfam" id="PF25989">
    <property type="entry name" value="YknX_C"/>
    <property type="match status" value="1"/>
</dbReference>
<sequence length="391" mass="40412">MAEQEAAPADGRSLRTVVIAGALLAVGVAGAGIAMRSRDEHRLATWTAAQSTPAVTVLHPSVAAAQGALTLPAALQALNSAPIFARTSGYVRRWYVDIGDTVRAGQVLAVLDAPEVDQQLAAARANLQTAQANRQLAASTATRWRTMLAEDAVSKQETDEKIGDLAAKTALAEAARADVSRLRFTQGFTRLVAPFAGVVTSRATDVGALVTAGTAGSTPLFTVADVSRIRAYVRVPQSYSAQVHRGEHVTLALPEYPGRTFDAALTRTADAVDPASGTVLVELQAANPDRALKPGAYAQASFPLASGTNALTLPASALIIGRKGTQVAVVGNDGRAHLRTITIGQDRGATVEVSAGLARADRVIDNPPDSLADGDAVRVTGTAKAPADAKH</sequence>
<feature type="domain" description="YknX-like C-terminal permuted SH3-like" evidence="5">
    <location>
        <begin position="310"/>
        <end position="379"/>
    </location>
</feature>
<accession>A0A7Y9K339</accession>
<dbReference type="PANTHER" id="PTHR30469">
    <property type="entry name" value="MULTIDRUG RESISTANCE PROTEIN MDTA"/>
    <property type="match status" value="1"/>
</dbReference>
<evidence type="ECO:0000259" key="4">
    <source>
        <dbReference type="Pfam" id="PF25954"/>
    </source>
</evidence>
<keyword evidence="7" id="KW-1185">Reference proteome</keyword>
<dbReference type="EMBL" id="JACCBY010000002">
    <property type="protein sequence ID" value="NYD89990.1"/>
    <property type="molecule type" value="Genomic_DNA"/>
</dbReference>
<dbReference type="RefSeq" id="WP_179508467.1">
    <property type="nucleotide sequence ID" value="NZ_JACCBY010000002.1"/>
</dbReference>
<gene>
    <name evidence="6" type="ORF">HD841_001770</name>
</gene>
<dbReference type="Gene3D" id="2.40.30.170">
    <property type="match status" value="1"/>
</dbReference>
<evidence type="ECO:0000256" key="2">
    <source>
        <dbReference type="SAM" id="Phobius"/>
    </source>
</evidence>
<keyword evidence="2" id="KW-0472">Membrane</keyword>
<dbReference type="InterPro" id="IPR006143">
    <property type="entry name" value="RND_pump_MFP"/>
</dbReference>
<dbReference type="GO" id="GO:0015562">
    <property type="term" value="F:efflux transmembrane transporter activity"/>
    <property type="evidence" value="ECO:0007669"/>
    <property type="project" value="TreeGrafter"/>
</dbReference>
<dbReference type="Pfam" id="PF25954">
    <property type="entry name" value="Beta-barrel_RND_2"/>
    <property type="match status" value="1"/>
</dbReference>
<dbReference type="NCBIfam" id="TIGR01730">
    <property type="entry name" value="RND_mfp"/>
    <property type="match status" value="1"/>
</dbReference>
<feature type="domain" description="Multidrug resistance protein MdtA-like barrel-sandwich hybrid" evidence="3">
    <location>
        <begin position="81"/>
        <end position="216"/>
    </location>
</feature>
<dbReference type="GO" id="GO:1990281">
    <property type="term" value="C:efflux pump complex"/>
    <property type="evidence" value="ECO:0007669"/>
    <property type="project" value="TreeGrafter"/>
</dbReference>
<comment type="similarity">
    <text evidence="1">Belongs to the membrane fusion protein (MFP) (TC 8.A.1) family.</text>
</comment>
<reference evidence="6 7" key="1">
    <citation type="submission" date="2020-08" db="EMBL/GenBank/DDBJ databases">
        <title>The Agave Microbiome: Exploring the role of microbial communities in plant adaptations to desert environments.</title>
        <authorList>
            <person name="Partida-Martinez L.P."/>
        </authorList>
    </citation>
    <scope>NUCLEOTIDE SEQUENCE [LARGE SCALE GENOMIC DNA]</scope>
    <source>
        <strain evidence="6 7">AS2.3</strain>
    </source>
</reference>
<dbReference type="AlphaFoldDB" id="A0A7Y9K339"/>
<evidence type="ECO:0000313" key="7">
    <source>
        <dbReference type="Proteomes" id="UP000517753"/>
    </source>
</evidence>
<dbReference type="Gene3D" id="1.10.287.470">
    <property type="entry name" value="Helix hairpin bin"/>
    <property type="match status" value="1"/>
</dbReference>
<evidence type="ECO:0000259" key="5">
    <source>
        <dbReference type="Pfam" id="PF25989"/>
    </source>
</evidence>
<dbReference type="SUPFAM" id="SSF111369">
    <property type="entry name" value="HlyD-like secretion proteins"/>
    <property type="match status" value="1"/>
</dbReference>